<gene>
    <name evidence="2" type="ORF">EMWEY_00002860</name>
</gene>
<dbReference type="Proteomes" id="UP000030763">
    <property type="component" value="Unassembled WGS sequence"/>
</dbReference>
<dbReference type="OrthoDB" id="346112at2759"/>
<name>U6M860_EIMMA</name>
<keyword evidence="3" id="KW-1185">Reference proteome</keyword>
<reference evidence="2" key="1">
    <citation type="submission" date="2013-10" db="EMBL/GenBank/DDBJ databases">
        <title>Genomic analysis of the causative agents of coccidiosis in chickens.</title>
        <authorList>
            <person name="Reid A.J."/>
            <person name="Blake D."/>
            <person name="Billington K."/>
            <person name="Browne H."/>
            <person name="Dunn M."/>
            <person name="Hung S."/>
            <person name="Kawahara F."/>
            <person name="Miranda-Saavedra D."/>
            <person name="Mourier T."/>
            <person name="Nagra H."/>
            <person name="Otto T.D."/>
            <person name="Rawlings N."/>
            <person name="Sanchez A."/>
            <person name="Sanders M."/>
            <person name="Subramaniam C."/>
            <person name="Tay Y."/>
            <person name="Dear P."/>
            <person name="Doerig C."/>
            <person name="Gruber A."/>
            <person name="Parkinson J."/>
            <person name="Shirley M."/>
            <person name="Wan K.L."/>
            <person name="Berriman M."/>
            <person name="Tomley F."/>
            <person name="Pain A."/>
        </authorList>
    </citation>
    <scope>NUCLEOTIDE SEQUENCE [LARGE SCALE GENOMIC DNA]</scope>
    <source>
        <strain evidence="2">Weybridge</strain>
    </source>
</reference>
<evidence type="ECO:0000313" key="2">
    <source>
        <dbReference type="EMBL" id="CDJ58639.1"/>
    </source>
</evidence>
<dbReference type="RefSeq" id="XP_013335287.1">
    <property type="nucleotide sequence ID" value="XM_013479833.1"/>
</dbReference>
<accession>U6M860</accession>
<proteinExistence type="predicted"/>
<evidence type="ECO:0000313" key="3">
    <source>
        <dbReference type="Proteomes" id="UP000030763"/>
    </source>
</evidence>
<organism evidence="2 3">
    <name type="scientific">Eimeria maxima</name>
    <name type="common">Coccidian parasite</name>
    <dbReference type="NCBI Taxonomy" id="5804"/>
    <lineage>
        <taxon>Eukaryota</taxon>
        <taxon>Sar</taxon>
        <taxon>Alveolata</taxon>
        <taxon>Apicomplexa</taxon>
        <taxon>Conoidasida</taxon>
        <taxon>Coccidia</taxon>
        <taxon>Eucoccidiorida</taxon>
        <taxon>Eimeriorina</taxon>
        <taxon>Eimeriidae</taxon>
        <taxon>Eimeria</taxon>
    </lineage>
</organism>
<dbReference type="OMA" id="WYLMHLE"/>
<feature type="region of interest" description="Disordered" evidence="1">
    <location>
        <begin position="1412"/>
        <end position="1436"/>
    </location>
</feature>
<reference evidence="2" key="2">
    <citation type="submission" date="2013-10" db="EMBL/GenBank/DDBJ databases">
        <authorList>
            <person name="Aslett M."/>
        </authorList>
    </citation>
    <scope>NUCLEOTIDE SEQUENCE [LARGE SCALE GENOMIC DNA]</scope>
    <source>
        <strain evidence="2">Weybridge</strain>
    </source>
</reference>
<dbReference type="GeneID" id="25334272"/>
<sequence>MKLEPSRALSLLGTLGLLVAAFLPLSIAANPATLLAVRQVLPSELILPEDIRVARRGEGLFFEDAGVVGKVPEGTAVLKVGDSDGPDRLRLYVVDFSKEEHLESVLAESGYPVFCDFRALRRCFTRPSETSVEYLPHGAVITAGEGMELVYLHFPSGGSILKRHGETKPLASSYVHGQFKGEVDTTVLKCTSLGTVFFPRQFDSSSSSIVEETEGEMQVCDVTPPLVTGKQAVAITGTRRAPRIFCEKGSGRLLHFEPYMQTTDSHLPHSQQLEQKLTGRPATCDMLSEAEDHIFSVKRFDSVHGKFRGEKLVSYTSVAGKKAFVPVKLQTFPESELGVPCSTRNFRLIYQPNHILQTEVQHEAPLACHKLALAPLKSVEREALLTKIHGSNLWMELPAGTLLGRPVDDKSEAIFKLYSYQPTFTTTSDLQVTELHAMADDTELGPAVISTAEPPNGGSAAILYQQPDAKMVSIGYLQDGSFVGGPNLAFFTPDALNGEKILEYRVNQMHRGSSLLLSSVPEALVLQRDIIQYNTAQHGIPGIGRETEEMLAMLHRLRDYFSSSAEGQAFDQALLEINKKIASGQLSVVLRVPINMLESPTSQGLIQQLHIALSLIVEDTTALPRDLANRTTFYGTALHTLYKILESGHCSSCPEGKTECSFCRAVMFRDFVHVKIQGLGINSKTMPDSLSWAEFRGQDFLAFAETSMGSALLGVEMDFNTQMCVVARSPSAVTRGSASRKHLPQLKAYATTCLNAHVTGMVLQGRTNPSQCAGLDSYLKNIVQTTPVEDFASLMDTAEFRDAVIEGCNVLLGNKAEEFETADLRDKPSVLSAAPNLSQLLTALVGVSKNNGNRPIVDYLFRDEASDQAVSVNSGIDAAVAAKGHKPSLGSTFYAGLWYSFKWALKVLEDILKGSRTSSQSSAAGSGSSKEAEAAIVREVRDYARRLQQQHPQKYSTIIVALSWPQNKLPETPLEARNFVDAAMSVVLVPGAILNLFDQHWNAVSTGVTQTMPERHVAEGVVPFTKRIRYTNPDIYGQVCQRLGWPSSRLPTSSEEAEAFVSALREVRAVQEPLRKWLVGIGEPFSETVTWDHVKAVIDKAHGPHSKVPFFLPSSSKCNCVRSTVLDRCYIDALKTTEDVVFRMTLLFPAVISEHISRNAKTLNTHAAALCASVGIFVTAWQQQQVEAGFEHPNGRLAHVMLIERLKNAGDYTITTIDENGYEDTSLYNRRKKELNNLFSRGAMKACLSMINAGAKVAYKPAGIQGSQTAARSLYGGIVNSVGASAQHVDNFVHHILERGESLPRRSRPPHPLAGLFAALRISQRFKDCFSASREMTFRSWYLMHLEGDNILRRVNSHRLGEELASATYGFATGPGADIFDEAFKTLMATVTTQWEDTNAFKILTAHTPGSGPLRLPEVAPEDFETSGDNQERPGQ</sequence>
<dbReference type="VEuPathDB" id="ToxoDB:EMWEY_00002860"/>
<protein>
    <submittedName>
        <fullName evidence="2">Uncharacterized protein</fullName>
    </submittedName>
</protein>
<dbReference type="EMBL" id="HG719760">
    <property type="protein sequence ID" value="CDJ58639.1"/>
    <property type="molecule type" value="Genomic_DNA"/>
</dbReference>
<evidence type="ECO:0000256" key="1">
    <source>
        <dbReference type="SAM" id="MobiDB-lite"/>
    </source>
</evidence>